<keyword evidence="1" id="KW-0472">Membrane</keyword>
<dbReference type="AlphaFoldDB" id="A0A1B1U9D5"/>
<evidence type="ECO:0000313" key="3">
    <source>
        <dbReference type="Proteomes" id="UP000092839"/>
    </source>
</evidence>
<feature type="transmembrane region" description="Helical" evidence="1">
    <location>
        <begin position="25"/>
        <end position="48"/>
    </location>
</feature>
<feature type="transmembrane region" description="Helical" evidence="1">
    <location>
        <begin position="68"/>
        <end position="90"/>
    </location>
</feature>
<sequence>MTQHRTPVRVSAAEWLKAHFEIPKWGALAMLGSGLVLMASGFGAPVSLQQDFPWIIIDASAQLRPTNWFVVVGGAAVSVIAALLMVPMFSNPTDGERPPKPPLTPPVVRLISPEIVEEESVSAMVERYGYKWPKTVIEWPPSCSELQAAIKKGQMLFDHADVSVLGADHFKTNAGMALERLPKRREWAETLLPSLVARVVHFEDHYRRLAIRNYLILANFEVHFELARLSSWLGLREASIEVPDAWKPYQCPDREAHLKRLLNGSSSKEIVNARLRVVGGKYIPNVGHYFNVPKSLAMGSRPQRADKEDICRWLIPQFHYQLSAQLPEIDRYDERWGFDKISGE</sequence>
<keyword evidence="3" id="KW-1185">Reference proteome</keyword>
<proteinExistence type="predicted"/>
<dbReference type="RefSeq" id="WP_065726661.1">
    <property type="nucleotide sequence ID" value="NZ_CP016428.1"/>
</dbReference>
<dbReference type="EMBL" id="CP016428">
    <property type="protein sequence ID" value="ANV99351.1"/>
    <property type="molecule type" value="Genomic_DNA"/>
</dbReference>
<keyword evidence="1" id="KW-1133">Transmembrane helix</keyword>
<name>A0A1B1U9D5_9BRAD</name>
<protein>
    <submittedName>
        <fullName evidence="2">Uncharacterized protein</fullName>
    </submittedName>
</protein>
<dbReference type="KEGG" id="bic:LMTR13_03320"/>
<dbReference type="Proteomes" id="UP000092839">
    <property type="component" value="Chromosome"/>
</dbReference>
<evidence type="ECO:0000313" key="2">
    <source>
        <dbReference type="EMBL" id="ANV99351.1"/>
    </source>
</evidence>
<evidence type="ECO:0000256" key="1">
    <source>
        <dbReference type="SAM" id="Phobius"/>
    </source>
</evidence>
<accession>A0A1B1U9D5</accession>
<reference evidence="2 3" key="1">
    <citation type="submission" date="2016-07" db="EMBL/GenBank/DDBJ databases">
        <title>Complete genome sequence of Bradyrhizobium icense LMTR 13T, a potential inoculant strain isolated from lima bean (Phaseolus lunatus) in Peru.</title>
        <authorList>
            <person name="Ormeno-Orrillo E."/>
            <person name="Duran D."/>
            <person name="Rogel M.A."/>
            <person name="Rey L."/>
            <person name="Imperial J."/>
            <person name="Ruiz-Argueso T."/>
            <person name="Martinez-Romero E."/>
        </authorList>
    </citation>
    <scope>NUCLEOTIDE SEQUENCE [LARGE SCALE GENOMIC DNA]</scope>
    <source>
        <strain evidence="2 3">LMTR 13</strain>
    </source>
</reference>
<keyword evidence="1" id="KW-0812">Transmembrane</keyword>
<organism evidence="2 3">
    <name type="scientific">Bradyrhizobium icense</name>
    <dbReference type="NCBI Taxonomy" id="1274631"/>
    <lineage>
        <taxon>Bacteria</taxon>
        <taxon>Pseudomonadati</taxon>
        <taxon>Pseudomonadota</taxon>
        <taxon>Alphaproteobacteria</taxon>
        <taxon>Hyphomicrobiales</taxon>
        <taxon>Nitrobacteraceae</taxon>
        <taxon>Bradyrhizobium</taxon>
    </lineage>
</organism>
<gene>
    <name evidence="2" type="ORF">LMTR13_03320</name>
</gene>